<reference evidence="2 3" key="1">
    <citation type="submission" date="2018-05" db="EMBL/GenBank/DDBJ databases">
        <title>Genome Sequence of an Efficient Indole-Degrading Bacterium, Alcaligenes sp.YBY.</title>
        <authorList>
            <person name="Yang B."/>
        </authorList>
    </citation>
    <scope>NUCLEOTIDE SEQUENCE [LARGE SCALE GENOMIC DNA]</scope>
    <source>
        <strain evidence="2 3">YBY</strain>
    </source>
</reference>
<comment type="caution">
    <text evidence="2">The sequence shown here is derived from an EMBL/GenBank/DDBJ whole genome shotgun (WGS) entry which is preliminary data.</text>
</comment>
<dbReference type="STRING" id="511.UZ73_02825"/>
<dbReference type="Proteomes" id="UP000245216">
    <property type="component" value="Unassembled WGS sequence"/>
</dbReference>
<accession>A0A2U2BNE7</accession>
<organism evidence="2 3">
    <name type="scientific">Alcaligenes faecalis</name>
    <dbReference type="NCBI Taxonomy" id="511"/>
    <lineage>
        <taxon>Bacteria</taxon>
        <taxon>Pseudomonadati</taxon>
        <taxon>Pseudomonadota</taxon>
        <taxon>Betaproteobacteria</taxon>
        <taxon>Burkholderiales</taxon>
        <taxon>Alcaligenaceae</taxon>
        <taxon>Alcaligenes</taxon>
    </lineage>
</organism>
<dbReference type="InterPro" id="IPR013096">
    <property type="entry name" value="Cupin_2"/>
</dbReference>
<dbReference type="PANTHER" id="PTHR43346">
    <property type="entry name" value="LIGAND BINDING DOMAIN PROTEIN, PUTATIVE (AFU_ORTHOLOGUE AFUA_6G14370)-RELATED"/>
    <property type="match status" value="1"/>
</dbReference>
<dbReference type="Pfam" id="PF07883">
    <property type="entry name" value="Cupin_2"/>
    <property type="match status" value="1"/>
</dbReference>
<dbReference type="InterPro" id="IPR011051">
    <property type="entry name" value="RmlC_Cupin_sf"/>
</dbReference>
<dbReference type="InterPro" id="IPR014710">
    <property type="entry name" value="RmlC-like_jellyroll"/>
</dbReference>
<evidence type="ECO:0000259" key="1">
    <source>
        <dbReference type="Pfam" id="PF07883"/>
    </source>
</evidence>
<dbReference type="SUPFAM" id="SSF51182">
    <property type="entry name" value="RmlC-like cupins"/>
    <property type="match status" value="1"/>
</dbReference>
<evidence type="ECO:0000313" key="2">
    <source>
        <dbReference type="EMBL" id="PWE15540.1"/>
    </source>
</evidence>
<dbReference type="Gene3D" id="2.60.120.10">
    <property type="entry name" value="Jelly Rolls"/>
    <property type="match status" value="1"/>
</dbReference>
<protein>
    <submittedName>
        <fullName evidence="2">Cupin domain-containing protein</fullName>
    </submittedName>
</protein>
<dbReference type="CDD" id="cd02225">
    <property type="entry name" value="cupin_PA3510-like"/>
    <property type="match status" value="1"/>
</dbReference>
<dbReference type="PANTHER" id="PTHR43346:SF1">
    <property type="entry name" value="QUERCETIN 2,3-DIOXYGENASE-RELATED"/>
    <property type="match status" value="1"/>
</dbReference>
<dbReference type="RefSeq" id="WP_086060309.1">
    <property type="nucleotide sequence ID" value="NZ_CP190004.1"/>
</dbReference>
<reference evidence="2 3" key="2">
    <citation type="submission" date="2018-05" db="EMBL/GenBank/DDBJ databases">
        <authorList>
            <person name="Lanie J.A."/>
            <person name="Ng W.-L."/>
            <person name="Kazmierczak K.M."/>
            <person name="Andrzejewski T.M."/>
            <person name="Davidsen T.M."/>
            <person name="Wayne K.J."/>
            <person name="Tettelin H."/>
            <person name="Glass J.I."/>
            <person name="Rusch D."/>
            <person name="Podicherti R."/>
            <person name="Tsui H.-C.T."/>
            <person name="Winkler M.E."/>
        </authorList>
    </citation>
    <scope>NUCLEOTIDE SEQUENCE [LARGE SCALE GENOMIC DNA]</scope>
    <source>
        <strain evidence="2 3">YBY</strain>
    </source>
</reference>
<dbReference type="InterPro" id="IPR052538">
    <property type="entry name" value="Flavonoid_dioxygenase-like"/>
</dbReference>
<sequence length="203" mass="23049">MSDTTTEQIVPVPDQESPLFASWKRPQDKSLQEWIESRIARRKSRQYDWNALGWQAEVNPTYRRAQTRYIGTGAAGVTHDDNVIPAEHFTFSTMILPAGCEGPLHVHHDVEEAFFILRGDSIRLFLEYKGERCEVVLNERDVISVPPGVYRGLRNEGQEESLMCVMLGANRPDLPDYPEDHPLTAAKKLRMQAKAAAQNKQST</sequence>
<proteinExistence type="predicted"/>
<feature type="domain" description="Cupin type-2" evidence="1">
    <location>
        <begin position="94"/>
        <end position="165"/>
    </location>
</feature>
<gene>
    <name evidence="2" type="ORF">DF183_02070</name>
</gene>
<name>A0A2U2BNE7_ALCFA</name>
<dbReference type="EMBL" id="QEXO01000001">
    <property type="protein sequence ID" value="PWE15540.1"/>
    <property type="molecule type" value="Genomic_DNA"/>
</dbReference>
<evidence type="ECO:0000313" key="3">
    <source>
        <dbReference type="Proteomes" id="UP000245216"/>
    </source>
</evidence>
<dbReference type="AlphaFoldDB" id="A0A2U2BNE7"/>